<evidence type="ECO:0000259" key="2">
    <source>
        <dbReference type="Pfam" id="PF00892"/>
    </source>
</evidence>
<feature type="transmembrane region" description="Helical" evidence="1">
    <location>
        <begin position="9"/>
        <end position="26"/>
    </location>
</feature>
<protein>
    <submittedName>
        <fullName evidence="3">DMT family transporter</fullName>
    </submittedName>
</protein>
<evidence type="ECO:0000313" key="4">
    <source>
        <dbReference type="Proteomes" id="UP001431963"/>
    </source>
</evidence>
<feature type="domain" description="EamA" evidence="2">
    <location>
        <begin position="152"/>
        <end position="280"/>
    </location>
</feature>
<evidence type="ECO:0000256" key="1">
    <source>
        <dbReference type="SAM" id="Phobius"/>
    </source>
</evidence>
<feature type="transmembrane region" description="Helical" evidence="1">
    <location>
        <begin position="127"/>
        <end position="142"/>
    </location>
</feature>
<dbReference type="Pfam" id="PF00892">
    <property type="entry name" value="EamA"/>
    <property type="match status" value="2"/>
</dbReference>
<dbReference type="PANTHER" id="PTHR22911:SF103">
    <property type="entry name" value="BLR2811 PROTEIN"/>
    <property type="match status" value="1"/>
</dbReference>
<feature type="transmembrane region" description="Helical" evidence="1">
    <location>
        <begin position="32"/>
        <end position="53"/>
    </location>
</feature>
<proteinExistence type="predicted"/>
<dbReference type="RefSeq" id="WP_335421398.1">
    <property type="nucleotide sequence ID" value="NZ_JBALHR010000003.1"/>
</dbReference>
<name>A0ABU8BTC3_9RHOB</name>
<dbReference type="Proteomes" id="UP001431963">
    <property type="component" value="Unassembled WGS sequence"/>
</dbReference>
<feature type="transmembrane region" description="Helical" evidence="1">
    <location>
        <begin position="242"/>
        <end position="259"/>
    </location>
</feature>
<feature type="transmembrane region" description="Helical" evidence="1">
    <location>
        <begin position="148"/>
        <end position="168"/>
    </location>
</feature>
<comment type="caution">
    <text evidence="3">The sequence shown here is derived from an EMBL/GenBank/DDBJ whole genome shotgun (WGS) entry which is preliminary data.</text>
</comment>
<feature type="transmembrane region" description="Helical" evidence="1">
    <location>
        <begin position="180"/>
        <end position="198"/>
    </location>
</feature>
<dbReference type="EMBL" id="JBALHR010000003">
    <property type="protein sequence ID" value="MEH7827943.1"/>
    <property type="molecule type" value="Genomic_DNA"/>
</dbReference>
<dbReference type="PANTHER" id="PTHR22911">
    <property type="entry name" value="ACYL-MALONYL CONDENSING ENZYME-RELATED"/>
    <property type="match status" value="1"/>
</dbReference>
<feature type="transmembrane region" description="Helical" evidence="1">
    <location>
        <begin position="101"/>
        <end position="120"/>
    </location>
</feature>
<keyword evidence="1" id="KW-0472">Membrane</keyword>
<gene>
    <name evidence="3" type="ORF">V6590_07270</name>
</gene>
<feature type="transmembrane region" description="Helical" evidence="1">
    <location>
        <begin position="74"/>
        <end position="95"/>
    </location>
</feature>
<keyword evidence="1" id="KW-0812">Transmembrane</keyword>
<sequence>MTEQNTRRGIALMIAAVFVFALQDGFSRHLAGAYSVLMIVMIRYWAYAGFVTLQAARRPEGFRAAIRTAHPVLQLARAALLVGEICVIVWGYTLIGLIESHAVFAICPLLIAGLSGPVLGEKVGWKRWLAIGIGMAGVMVILRPGSGVFTLAALLPLAAALMFALYSLLTRLTSRRDSSFVNLFWSGILGAGMMTALGLPLWEPMTGTDWVLTVVYAALATFGHWLLIRCYATAEASAVQPFAYLQIGFVSVIGILVYGETLRPEVVIGTIIIVAAGLWMLWQARSEQSPTLQSRTT</sequence>
<reference evidence="3" key="1">
    <citation type="submission" date="2024-02" db="EMBL/GenBank/DDBJ databases">
        <title>Genome sequences of strain Gemmobacter sp. JM10B15.</title>
        <authorList>
            <person name="Zhang M."/>
        </authorList>
    </citation>
    <scope>NUCLEOTIDE SEQUENCE</scope>
    <source>
        <strain evidence="3">JM10B15</strain>
    </source>
</reference>
<keyword evidence="4" id="KW-1185">Reference proteome</keyword>
<feature type="transmembrane region" description="Helical" evidence="1">
    <location>
        <begin position="210"/>
        <end position="230"/>
    </location>
</feature>
<keyword evidence="1" id="KW-1133">Transmembrane helix</keyword>
<organism evidence="3 4">
    <name type="scientific">Gemmobacter denitrificans</name>
    <dbReference type="NCBI Taxonomy" id="3123040"/>
    <lineage>
        <taxon>Bacteria</taxon>
        <taxon>Pseudomonadati</taxon>
        <taxon>Pseudomonadota</taxon>
        <taxon>Alphaproteobacteria</taxon>
        <taxon>Rhodobacterales</taxon>
        <taxon>Paracoccaceae</taxon>
        <taxon>Gemmobacter</taxon>
    </lineage>
</organism>
<dbReference type="InterPro" id="IPR037185">
    <property type="entry name" value="EmrE-like"/>
</dbReference>
<feature type="domain" description="EamA" evidence="2">
    <location>
        <begin position="8"/>
        <end position="142"/>
    </location>
</feature>
<accession>A0ABU8BTC3</accession>
<dbReference type="SUPFAM" id="SSF103481">
    <property type="entry name" value="Multidrug resistance efflux transporter EmrE"/>
    <property type="match status" value="2"/>
</dbReference>
<feature type="transmembrane region" description="Helical" evidence="1">
    <location>
        <begin position="265"/>
        <end position="282"/>
    </location>
</feature>
<evidence type="ECO:0000313" key="3">
    <source>
        <dbReference type="EMBL" id="MEH7827943.1"/>
    </source>
</evidence>
<dbReference type="InterPro" id="IPR000620">
    <property type="entry name" value="EamA_dom"/>
</dbReference>